<dbReference type="PANTHER" id="PTHR45923:SF2">
    <property type="entry name" value="PROTEIN SEY1"/>
    <property type="match status" value="1"/>
</dbReference>
<evidence type="ECO:0000259" key="10">
    <source>
        <dbReference type="PROSITE" id="PS51715"/>
    </source>
</evidence>
<dbReference type="Pfam" id="PF05879">
    <property type="entry name" value="RHD3_GTPase"/>
    <property type="match status" value="1"/>
</dbReference>
<dbReference type="CDD" id="cd01851">
    <property type="entry name" value="GBP"/>
    <property type="match status" value="1"/>
</dbReference>
<dbReference type="GO" id="GO:0016320">
    <property type="term" value="P:endoplasmic reticulum membrane fusion"/>
    <property type="evidence" value="ECO:0007669"/>
    <property type="project" value="TreeGrafter"/>
</dbReference>
<dbReference type="AlphaFoldDB" id="A0A6P5EM08"/>
<evidence type="ECO:0000256" key="7">
    <source>
        <dbReference type="ARBA" id="ARBA00023136"/>
    </source>
</evidence>
<evidence type="ECO:0000313" key="11">
    <source>
        <dbReference type="Proteomes" id="UP000515123"/>
    </source>
</evidence>
<dbReference type="PANTHER" id="PTHR45923">
    <property type="entry name" value="PROTEIN SEY1"/>
    <property type="match status" value="1"/>
</dbReference>
<dbReference type="GO" id="GO:0005525">
    <property type="term" value="F:GTP binding"/>
    <property type="evidence" value="ECO:0007669"/>
    <property type="project" value="UniProtKB-KW"/>
</dbReference>
<evidence type="ECO:0000256" key="1">
    <source>
        <dbReference type="ARBA" id="ARBA00022692"/>
    </source>
</evidence>
<keyword evidence="7" id="KW-0472">Membrane</keyword>
<gene>
    <name evidence="12" type="primary">LOC109707560</name>
</gene>
<evidence type="ECO:0000256" key="6">
    <source>
        <dbReference type="ARBA" id="ARBA00023134"/>
    </source>
</evidence>
<dbReference type="InterPro" id="IPR030386">
    <property type="entry name" value="G_GB1_RHD3_dom"/>
</dbReference>
<keyword evidence="2" id="KW-0547">Nucleotide-binding</keyword>
<organism evidence="11 12">
    <name type="scientific">Ananas comosus</name>
    <name type="common">Pineapple</name>
    <name type="synonym">Ananas ananas</name>
    <dbReference type="NCBI Taxonomy" id="4615"/>
    <lineage>
        <taxon>Eukaryota</taxon>
        <taxon>Viridiplantae</taxon>
        <taxon>Streptophyta</taxon>
        <taxon>Embryophyta</taxon>
        <taxon>Tracheophyta</taxon>
        <taxon>Spermatophyta</taxon>
        <taxon>Magnoliopsida</taxon>
        <taxon>Liliopsida</taxon>
        <taxon>Poales</taxon>
        <taxon>Bromeliaceae</taxon>
        <taxon>Bromelioideae</taxon>
        <taxon>Ananas</taxon>
    </lineage>
</organism>
<evidence type="ECO:0000256" key="3">
    <source>
        <dbReference type="ARBA" id="ARBA00022801"/>
    </source>
</evidence>
<keyword evidence="3" id="KW-0378">Hydrolase</keyword>
<dbReference type="InterPro" id="IPR027417">
    <property type="entry name" value="P-loop_NTPase"/>
</dbReference>
<dbReference type="RefSeq" id="XP_020084504.1">
    <property type="nucleotide sequence ID" value="XM_020228915.1"/>
</dbReference>
<evidence type="ECO:0000256" key="2">
    <source>
        <dbReference type="ARBA" id="ARBA00022741"/>
    </source>
</evidence>
<reference evidence="11" key="1">
    <citation type="journal article" date="2015" name="Nat. Genet.">
        <title>The pineapple genome and the evolution of CAM photosynthesis.</title>
        <authorList>
            <person name="Ming R."/>
            <person name="VanBuren R."/>
            <person name="Wai C.M."/>
            <person name="Tang H."/>
            <person name="Schatz M.C."/>
            <person name="Bowers J.E."/>
            <person name="Lyons E."/>
            <person name="Wang M.L."/>
            <person name="Chen J."/>
            <person name="Biggers E."/>
            <person name="Zhang J."/>
            <person name="Huang L."/>
            <person name="Zhang L."/>
            <person name="Miao W."/>
            <person name="Zhang J."/>
            <person name="Ye Z."/>
            <person name="Miao C."/>
            <person name="Lin Z."/>
            <person name="Wang H."/>
            <person name="Zhou H."/>
            <person name="Yim W.C."/>
            <person name="Priest H.D."/>
            <person name="Zheng C."/>
            <person name="Woodhouse M."/>
            <person name="Edger P.P."/>
            <person name="Guyot R."/>
            <person name="Guo H.B."/>
            <person name="Guo H."/>
            <person name="Zheng G."/>
            <person name="Singh R."/>
            <person name="Sharma A."/>
            <person name="Min X."/>
            <person name="Zheng Y."/>
            <person name="Lee H."/>
            <person name="Gurtowski J."/>
            <person name="Sedlazeck F.J."/>
            <person name="Harkess A."/>
            <person name="McKain M.R."/>
            <person name="Liao Z."/>
            <person name="Fang J."/>
            <person name="Liu J."/>
            <person name="Zhang X."/>
            <person name="Zhang Q."/>
            <person name="Hu W."/>
            <person name="Qin Y."/>
            <person name="Wang K."/>
            <person name="Chen L.Y."/>
            <person name="Shirley N."/>
            <person name="Lin Y.R."/>
            <person name="Liu L.Y."/>
            <person name="Hernandez A.G."/>
            <person name="Wright C.L."/>
            <person name="Bulone V."/>
            <person name="Tuskan G.A."/>
            <person name="Heath K."/>
            <person name="Zee F."/>
            <person name="Moore P.H."/>
            <person name="Sunkar R."/>
            <person name="Leebens-Mack J.H."/>
            <person name="Mockler T."/>
            <person name="Bennetzen J.L."/>
            <person name="Freeling M."/>
            <person name="Sankoff D."/>
            <person name="Paterson A.H."/>
            <person name="Zhu X."/>
            <person name="Yang X."/>
            <person name="Smith J.A."/>
            <person name="Cushman J.C."/>
            <person name="Paull R.E."/>
            <person name="Yu Q."/>
        </authorList>
    </citation>
    <scope>NUCLEOTIDE SEQUENCE [LARGE SCALE GENOMIC DNA]</scope>
    <source>
        <strain evidence="11">cv. F153</strain>
    </source>
</reference>
<keyword evidence="4" id="KW-0256">Endoplasmic reticulum</keyword>
<feature type="coiled-coil region" evidence="9">
    <location>
        <begin position="511"/>
        <end position="563"/>
    </location>
</feature>
<dbReference type="InterPro" id="IPR008803">
    <property type="entry name" value="RHD3/Sey1"/>
</dbReference>
<comment type="similarity">
    <text evidence="8">Belongs to the TRAFAC class dynamin-like GTPase superfamily. GB1/RHD3 GTPase family.</text>
</comment>
<keyword evidence="5" id="KW-1133">Transmembrane helix</keyword>
<feature type="domain" description="GB1/RHD3-type G" evidence="10">
    <location>
        <begin position="113"/>
        <end position="341"/>
    </location>
</feature>
<dbReference type="GO" id="GO:0005783">
    <property type="term" value="C:endoplasmic reticulum"/>
    <property type="evidence" value="ECO:0007669"/>
    <property type="project" value="TreeGrafter"/>
</dbReference>
<proteinExistence type="inferred from homology"/>
<evidence type="ECO:0000313" key="12">
    <source>
        <dbReference type="RefSeq" id="XP_020084504.1"/>
    </source>
</evidence>
<dbReference type="OrthoDB" id="695708at2759"/>
<dbReference type="GeneID" id="109707560"/>
<evidence type="ECO:0000256" key="8">
    <source>
        <dbReference type="PROSITE-ProRule" id="PRU01052"/>
    </source>
</evidence>
<dbReference type="PROSITE" id="PS51715">
    <property type="entry name" value="G_GB1_RHD3"/>
    <property type="match status" value="1"/>
</dbReference>
<reference evidence="12" key="2">
    <citation type="submission" date="2025-08" db="UniProtKB">
        <authorList>
            <consortium name="RefSeq"/>
        </authorList>
    </citation>
    <scope>IDENTIFICATION</scope>
    <source>
        <tissue evidence="12">Leaf</tissue>
    </source>
</reference>
<name>A0A6P5EM08_ANACO</name>
<keyword evidence="9" id="KW-0175">Coiled coil</keyword>
<accession>A0A6P5EM08</accession>
<sequence>MEHNPSNAQKSSGIAAITPNITDPNMDAHALLARLQVLAGTGGGAGQVDVNSLLSNLMQQLAVPAHAQEQQQEQEQEPMCVAGPIQMICGASTFFEHNVHDFMLSAKEIAPASTDYAVVSIIGAHSSGKSYLLNRLFGTNFQVMDAAKRRGQTTKGVWLSRCTKPSMLVMDVEGFDGRERGEDDTLYEKRAALFSLTISDLMMVNMWLRDIGRQHGGCIPLFKTIFRERAKLEPSKTRVLVIVRDYDYETPMETLQNNLVTQMEEIWESVNKQPGKENKLFSDYIEVTVFALPDRLLVQDFKEKVTNLRNWFSKGGLAELQQDKVAASGFAFSAKGIWETIKQNKQLDLPAHRILVSTSICERIVRENLDALALHEDYMSMKSGAQYSPKEFSTKLEGLLECVLARYDAETDMYDANVRAAKRHGLENGTLHLLEPFCKDMFNRLRTTTACESKDKIAAQLRNADDPATAVDASVQACLKEFTESCKELSSRYQVLCDENCKELRNELTSFAQIKAESIKEQRMREELERQRIEAEREAKPVREEAERLRQEAEHAKVAAACEAERINQIRELALRRVEENAQRGEPPRGLGIDPTLDAALSVSPLWHILRPFLTSEAPTTEGLINPPKNT</sequence>
<protein>
    <submittedName>
        <fullName evidence="12">Protein ROOT HAIR DEFECTIVE 3-like isoform X1</fullName>
    </submittedName>
</protein>
<keyword evidence="6" id="KW-0342">GTP-binding</keyword>
<dbReference type="InterPro" id="IPR046758">
    <property type="entry name" value="Sey1/RHD3-like_3HB"/>
</dbReference>
<dbReference type="Pfam" id="PF20428">
    <property type="entry name" value="Sey1_3HB"/>
    <property type="match status" value="1"/>
</dbReference>
<evidence type="ECO:0000256" key="9">
    <source>
        <dbReference type="SAM" id="Coils"/>
    </source>
</evidence>
<dbReference type="Gene3D" id="3.40.50.300">
    <property type="entry name" value="P-loop containing nucleotide triphosphate hydrolases"/>
    <property type="match status" value="1"/>
</dbReference>
<keyword evidence="11" id="KW-1185">Reference proteome</keyword>
<evidence type="ECO:0000256" key="5">
    <source>
        <dbReference type="ARBA" id="ARBA00022989"/>
    </source>
</evidence>
<dbReference type="GO" id="GO:0003924">
    <property type="term" value="F:GTPase activity"/>
    <property type="evidence" value="ECO:0007669"/>
    <property type="project" value="TreeGrafter"/>
</dbReference>
<dbReference type="Proteomes" id="UP000515123">
    <property type="component" value="Linkage group 1"/>
</dbReference>
<keyword evidence="1" id="KW-0812">Transmembrane</keyword>
<evidence type="ECO:0000256" key="4">
    <source>
        <dbReference type="ARBA" id="ARBA00022824"/>
    </source>
</evidence>
<dbReference type="SUPFAM" id="SSF52540">
    <property type="entry name" value="P-loop containing nucleoside triphosphate hydrolases"/>
    <property type="match status" value="1"/>
</dbReference>